<sequence length="350" mass="39991">MPRARNAENRGLPARWRLVHGAYYYQVPPGLESLWDGKKQYRLGKTLPEAYKAWAERIGEIAHAPTIGALLDRYMLEVVPTKEPSTQAHNRVAMKPLRAVFAAFPIRDLKPRHVYRYVDQRTAKTAARREIEILSHAFTKAVEWGIIDRHPFKGEVRLAGEKPRTRYVEDAEIIECLSLESKRRAGSVLAVQAYIRVKLLTGLRRGDLLRLTMSDIKDDGIHVQPRKTALTTGKRLIIEWSDELRAAVASAKAARPVKISPFLFCNRRGECYVSDENGRAGGWESMWSGFMKRVMTETSVTDRFTEHDLRAKCASDAQTLEHARTLLAHADGRITERVYRRRPERVAPLR</sequence>
<proteinExistence type="inferred from homology"/>
<dbReference type="InterPro" id="IPR011010">
    <property type="entry name" value="DNA_brk_join_enz"/>
</dbReference>
<evidence type="ECO:0000259" key="5">
    <source>
        <dbReference type="Pfam" id="PF00589"/>
    </source>
</evidence>
<feature type="domain" description="Tyr recombinase" evidence="5">
    <location>
        <begin position="192"/>
        <end position="341"/>
    </location>
</feature>
<dbReference type="Proteomes" id="UP000243719">
    <property type="component" value="Unassembled WGS sequence"/>
</dbReference>
<keyword evidence="2" id="KW-0229">DNA integration</keyword>
<dbReference type="EMBL" id="FNLO01000007">
    <property type="protein sequence ID" value="SDV49094.1"/>
    <property type="molecule type" value="Genomic_DNA"/>
</dbReference>
<gene>
    <name evidence="6" type="ORF">SAMN05216551_10763</name>
</gene>
<organism evidence="6 7">
    <name type="scientific">Chitinasiproducens palmae</name>
    <dbReference type="NCBI Taxonomy" id="1770053"/>
    <lineage>
        <taxon>Bacteria</taxon>
        <taxon>Pseudomonadati</taxon>
        <taxon>Pseudomonadota</taxon>
        <taxon>Betaproteobacteria</taxon>
        <taxon>Burkholderiales</taxon>
        <taxon>Burkholderiaceae</taxon>
        <taxon>Chitinasiproducens</taxon>
    </lineage>
</organism>
<evidence type="ECO:0000256" key="4">
    <source>
        <dbReference type="ARBA" id="ARBA00023172"/>
    </source>
</evidence>
<dbReference type="Gene3D" id="1.10.150.130">
    <property type="match status" value="1"/>
</dbReference>
<dbReference type="GO" id="GO:0003677">
    <property type="term" value="F:DNA binding"/>
    <property type="evidence" value="ECO:0007669"/>
    <property type="project" value="UniProtKB-KW"/>
</dbReference>
<accession>A0A1H2PQJ4</accession>
<keyword evidence="3" id="KW-0238">DNA-binding</keyword>
<protein>
    <submittedName>
        <fullName evidence="6">Phage integrase family protein</fullName>
    </submittedName>
</protein>
<evidence type="ECO:0000313" key="6">
    <source>
        <dbReference type="EMBL" id="SDV49094.1"/>
    </source>
</evidence>
<dbReference type="PANTHER" id="PTHR30629">
    <property type="entry name" value="PROPHAGE INTEGRASE"/>
    <property type="match status" value="1"/>
</dbReference>
<reference evidence="7" key="1">
    <citation type="submission" date="2016-09" db="EMBL/GenBank/DDBJ databases">
        <authorList>
            <person name="Varghese N."/>
            <person name="Submissions S."/>
        </authorList>
    </citation>
    <scope>NUCLEOTIDE SEQUENCE [LARGE SCALE GENOMIC DNA]</scope>
    <source>
        <strain evidence="7">JS23</strain>
    </source>
</reference>
<dbReference type="GO" id="GO:0015074">
    <property type="term" value="P:DNA integration"/>
    <property type="evidence" value="ECO:0007669"/>
    <property type="project" value="UniProtKB-KW"/>
</dbReference>
<dbReference type="Pfam" id="PF00589">
    <property type="entry name" value="Phage_integrase"/>
    <property type="match status" value="1"/>
</dbReference>
<evidence type="ECO:0000313" key="7">
    <source>
        <dbReference type="Proteomes" id="UP000243719"/>
    </source>
</evidence>
<keyword evidence="4" id="KW-0233">DNA recombination</keyword>
<keyword evidence="7" id="KW-1185">Reference proteome</keyword>
<dbReference type="PANTHER" id="PTHR30629:SF2">
    <property type="entry name" value="PROPHAGE INTEGRASE INTS-RELATED"/>
    <property type="match status" value="1"/>
</dbReference>
<evidence type="ECO:0000256" key="3">
    <source>
        <dbReference type="ARBA" id="ARBA00023125"/>
    </source>
</evidence>
<dbReference type="SUPFAM" id="SSF56349">
    <property type="entry name" value="DNA breaking-rejoining enzymes"/>
    <property type="match status" value="1"/>
</dbReference>
<comment type="similarity">
    <text evidence="1">Belongs to the 'phage' integrase family.</text>
</comment>
<dbReference type="Gene3D" id="1.10.443.10">
    <property type="entry name" value="Intergrase catalytic core"/>
    <property type="match status" value="1"/>
</dbReference>
<dbReference type="InterPro" id="IPR010998">
    <property type="entry name" value="Integrase_recombinase_N"/>
</dbReference>
<dbReference type="AlphaFoldDB" id="A0A1H2PQJ4"/>
<dbReference type="GO" id="GO:0006310">
    <property type="term" value="P:DNA recombination"/>
    <property type="evidence" value="ECO:0007669"/>
    <property type="project" value="UniProtKB-KW"/>
</dbReference>
<dbReference type="STRING" id="1770053.SAMN05216551_10763"/>
<evidence type="ECO:0000256" key="2">
    <source>
        <dbReference type="ARBA" id="ARBA00022908"/>
    </source>
</evidence>
<dbReference type="InterPro" id="IPR002104">
    <property type="entry name" value="Integrase_catalytic"/>
</dbReference>
<dbReference type="InterPro" id="IPR013762">
    <property type="entry name" value="Integrase-like_cat_sf"/>
</dbReference>
<dbReference type="OrthoDB" id="662444at2"/>
<dbReference type="InterPro" id="IPR050808">
    <property type="entry name" value="Phage_Integrase"/>
</dbReference>
<evidence type="ECO:0000256" key="1">
    <source>
        <dbReference type="ARBA" id="ARBA00008857"/>
    </source>
</evidence>
<name>A0A1H2PQJ4_9BURK</name>